<accession>A0A165H048</accession>
<proteinExistence type="predicted"/>
<sequence>MSYAAVAAHDAPPLSQQPHPDPALYNTEPPSASNMANEAAKVNPAPSVPSSNPAPPSSEKAPAPGSEPTSHDAKSRAQHYIHEAEEESFHLWEVTKHYLFRPAVAGGLLGLLNIGLISGAGYVYYTEPHLRRDTRALASTAAAALVILSGESYAAEKYRQTPHGKEEERKSKQEGAAIYRVTKEHLLRPGVLGGLLGAVNAAILGTVGYFAYREWNRPTWDRRIVTAVSVGLLTLWSGEGYLAEQHRKAH</sequence>
<keyword evidence="2" id="KW-1133">Transmembrane helix</keyword>
<feature type="transmembrane region" description="Helical" evidence="2">
    <location>
        <begin position="103"/>
        <end position="124"/>
    </location>
</feature>
<dbReference type="STRING" id="1314785.A0A165H048"/>
<dbReference type="Proteomes" id="UP000076871">
    <property type="component" value="Unassembled WGS sequence"/>
</dbReference>
<name>A0A165H048_9APHY</name>
<keyword evidence="4" id="KW-1185">Reference proteome</keyword>
<dbReference type="OrthoDB" id="2553651at2759"/>
<feature type="transmembrane region" description="Helical" evidence="2">
    <location>
        <begin position="190"/>
        <end position="212"/>
    </location>
</feature>
<feature type="transmembrane region" description="Helical" evidence="2">
    <location>
        <begin position="224"/>
        <end position="243"/>
    </location>
</feature>
<keyword evidence="2" id="KW-0472">Membrane</keyword>
<keyword evidence="2" id="KW-0812">Transmembrane</keyword>
<feature type="region of interest" description="Disordered" evidence="1">
    <location>
        <begin position="1"/>
        <end position="77"/>
    </location>
</feature>
<feature type="compositionally biased region" description="Low complexity" evidence="1">
    <location>
        <begin position="39"/>
        <end position="68"/>
    </location>
</feature>
<dbReference type="GeneID" id="63829081"/>
<dbReference type="InParanoid" id="A0A165H048"/>
<gene>
    <name evidence="3" type="ORF">LAESUDRAFT_755682</name>
</gene>
<evidence type="ECO:0000313" key="3">
    <source>
        <dbReference type="EMBL" id="KZT11065.1"/>
    </source>
</evidence>
<dbReference type="AlphaFoldDB" id="A0A165H048"/>
<dbReference type="RefSeq" id="XP_040768805.1">
    <property type="nucleotide sequence ID" value="XM_040912053.1"/>
</dbReference>
<evidence type="ECO:0000256" key="1">
    <source>
        <dbReference type="SAM" id="MobiDB-lite"/>
    </source>
</evidence>
<reference evidence="3 4" key="1">
    <citation type="journal article" date="2016" name="Mol. Biol. Evol.">
        <title>Comparative Genomics of Early-Diverging Mushroom-Forming Fungi Provides Insights into the Origins of Lignocellulose Decay Capabilities.</title>
        <authorList>
            <person name="Nagy L.G."/>
            <person name="Riley R."/>
            <person name="Tritt A."/>
            <person name="Adam C."/>
            <person name="Daum C."/>
            <person name="Floudas D."/>
            <person name="Sun H."/>
            <person name="Yadav J.S."/>
            <person name="Pangilinan J."/>
            <person name="Larsson K.H."/>
            <person name="Matsuura K."/>
            <person name="Barry K."/>
            <person name="Labutti K."/>
            <person name="Kuo R."/>
            <person name="Ohm R.A."/>
            <person name="Bhattacharya S.S."/>
            <person name="Shirouzu T."/>
            <person name="Yoshinaga Y."/>
            <person name="Martin F.M."/>
            <person name="Grigoriev I.V."/>
            <person name="Hibbett D.S."/>
        </authorList>
    </citation>
    <scope>NUCLEOTIDE SEQUENCE [LARGE SCALE GENOMIC DNA]</scope>
    <source>
        <strain evidence="3 4">93-53</strain>
    </source>
</reference>
<organism evidence="3 4">
    <name type="scientific">Laetiporus sulphureus 93-53</name>
    <dbReference type="NCBI Taxonomy" id="1314785"/>
    <lineage>
        <taxon>Eukaryota</taxon>
        <taxon>Fungi</taxon>
        <taxon>Dikarya</taxon>
        <taxon>Basidiomycota</taxon>
        <taxon>Agaricomycotina</taxon>
        <taxon>Agaricomycetes</taxon>
        <taxon>Polyporales</taxon>
        <taxon>Laetiporus</taxon>
    </lineage>
</organism>
<evidence type="ECO:0000256" key="2">
    <source>
        <dbReference type="SAM" id="Phobius"/>
    </source>
</evidence>
<protein>
    <submittedName>
        <fullName evidence="3">Uncharacterized protein</fullName>
    </submittedName>
</protein>
<dbReference type="EMBL" id="KV427608">
    <property type="protein sequence ID" value="KZT11065.1"/>
    <property type="molecule type" value="Genomic_DNA"/>
</dbReference>
<evidence type="ECO:0000313" key="4">
    <source>
        <dbReference type="Proteomes" id="UP000076871"/>
    </source>
</evidence>